<proteinExistence type="predicted"/>
<keyword evidence="1" id="KW-1133">Transmembrane helix</keyword>
<reference evidence="2 3" key="1">
    <citation type="submission" date="2023-10" db="EMBL/GenBank/DDBJ databases">
        <title>Draft genome sequence of Xylaria bambusicola isolate GMP-LS, the root and basal stem rot pathogen of sugarcane in Indonesia.</title>
        <authorList>
            <person name="Selvaraj P."/>
            <person name="Muralishankar V."/>
            <person name="Muruganantham S."/>
            <person name="Sp S."/>
            <person name="Haryani S."/>
            <person name="Lau K.J.X."/>
            <person name="Naqvi N.I."/>
        </authorList>
    </citation>
    <scope>NUCLEOTIDE SEQUENCE [LARGE SCALE GENOMIC DNA]</scope>
    <source>
        <strain evidence="2">GMP-LS</strain>
    </source>
</reference>
<evidence type="ECO:0000313" key="2">
    <source>
        <dbReference type="EMBL" id="KAK5627985.1"/>
    </source>
</evidence>
<gene>
    <name evidence="2" type="ORF">RRF57_003700</name>
</gene>
<comment type="caution">
    <text evidence="2">The sequence shown here is derived from an EMBL/GenBank/DDBJ whole genome shotgun (WGS) entry which is preliminary data.</text>
</comment>
<dbReference type="EMBL" id="JAWHQM010000006">
    <property type="protein sequence ID" value="KAK5627985.1"/>
    <property type="molecule type" value="Genomic_DNA"/>
</dbReference>
<protein>
    <submittedName>
        <fullName evidence="2">Uncharacterized protein</fullName>
    </submittedName>
</protein>
<dbReference type="Proteomes" id="UP001305414">
    <property type="component" value="Unassembled WGS sequence"/>
</dbReference>
<organism evidence="2 3">
    <name type="scientific">Xylaria bambusicola</name>
    <dbReference type="NCBI Taxonomy" id="326684"/>
    <lineage>
        <taxon>Eukaryota</taxon>
        <taxon>Fungi</taxon>
        <taxon>Dikarya</taxon>
        <taxon>Ascomycota</taxon>
        <taxon>Pezizomycotina</taxon>
        <taxon>Sordariomycetes</taxon>
        <taxon>Xylariomycetidae</taxon>
        <taxon>Xylariales</taxon>
        <taxon>Xylariaceae</taxon>
        <taxon>Xylaria</taxon>
    </lineage>
</organism>
<feature type="transmembrane region" description="Helical" evidence="1">
    <location>
        <begin position="32"/>
        <end position="52"/>
    </location>
</feature>
<evidence type="ECO:0000256" key="1">
    <source>
        <dbReference type="SAM" id="Phobius"/>
    </source>
</evidence>
<name>A0AAN7U9C7_9PEZI</name>
<accession>A0AAN7U9C7</accession>
<sequence length="206" mass="21342">MMATYTESRLGEAPLDADAPDVVGPTDENSDVTVSVGLIVVVALRVIVIVVVREEESSSSSPPSVVLSVVSLLLGLTVGPVPVVGVGIGIGIGIGSCAIDVVMVGVRAAMGMGGCVGAMAALMGIELIDVSSSSLVVSVGEDVESEKRRSKEVDLYRIALTLDEWMGESSDDSSVINEVKFKNLTVIAVSLMLALYTSLKIDFLRG</sequence>
<feature type="transmembrane region" description="Helical" evidence="1">
    <location>
        <begin position="64"/>
        <end position="92"/>
    </location>
</feature>
<dbReference type="AlphaFoldDB" id="A0AAN7U9C7"/>
<keyword evidence="3" id="KW-1185">Reference proteome</keyword>
<keyword evidence="1" id="KW-0472">Membrane</keyword>
<keyword evidence="1" id="KW-0812">Transmembrane</keyword>
<feature type="transmembrane region" description="Helical" evidence="1">
    <location>
        <begin position="104"/>
        <end position="125"/>
    </location>
</feature>
<evidence type="ECO:0000313" key="3">
    <source>
        <dbReference type="Proteomes" id="UP001305414"/>
    </source>
</evidence>